<evidence type="ECO:0000256" key="1">
    <source>
        <dbReference type="ARBA" id="ARBA00010617"/>
    </source>
</evidence>
<keyword evidence="3" id="KW-0560">Oxidoreductase</keyword>
<evidence type="ECO:0000313" key="7">
    <source>
        <dbReference type="EMBL" id="KAK6005963.1"/>
    </source>
</evidence>
<keyword evidence="4" id="KW-0408">Iron</keyword>
<dbReference type="InterPro" id="IPR050364">
    <property type="entry name" value="Cytochrome_P450_fung"/>
</dbReference>
<dbReference type="Gene3D" id="1.10.630.10">
    <property type="entry name" value="Cytochrome P450"/>
    <property type="match status" value="1"/>
</dbReference>
<dbReference type="InterPro" id="IPR036396">
    <property type="entry name" value="Cyt_P450_sf"/>
</dbReference>
<keyword evidence="6" id="KW-0812">Transmembrane</keyword>
<dbReference type="PANTHER" id="PTHR46300:SF2">
    <property type="entry name" value="CYTOCHROME P450 MONOOXYGENASE ALNH-RELATED"/>
    <property type="match status" value="1"/>
</dbReference>
<evidence type="ECO:0000256" key="3">
    <source>
        <dbReference type="ARBA" id="ARBA00023002"/>
    </source>
</evidence>
<evidence type="ECO:0000256" key="6">
    <source>
        <dbReference type="SAM" id="Phobius"/>
    </source>
</evidence>
<protein>
    <recommendedName>
        <fullName evidence="9">Cytochrome P450</fullName>
    </recommendedName>
</protein>
<dbReference type="Pfam" id="PF00067">
    <property type="entry name" value="p450"/>
    <property type="match status" value="1"/>
</dbReference>
<evidence type="ECO:0000256" key="4">
    <source>
        <dbReference type="ARBA" id="ARBA00023004"/>
    </source>
</evidence>
<dbReference type="SUPFAM" id="SSF48264">
    <property type="entry name" value="Cytochrome P450"/>
    <property type="match status" value="1"/>
</dbReference>
<keyword evidence="6" id="KW-0472">Membrane</keyword>
<gene>
    <name evidence="7" type="ORF">QM012_006373</name>
</gene>
<dbReference type="PANTHER" id="PTHR46300">
    <property type="entry name" value="P450, PUTATIVE (EUROFUNG)-RELATED-RELATED"/>
    <property type="match status" value="1"/>
</dbReference>
<feature type="transmembrane region" description="Helical" evidence="6">
    <location>
        <begin position="18"/>
        <end position="37"/>
    </location>
</feature>
<sequence length="521" mass="59236">MAHLVKALRDNIVPSWPILQGLVAVSALSGIIYLIALNFSSRKKLPPGPTGLPILGNLLQTLKARQKGPAGFGFYLGDLNRFGEMATLRMGAKNWVMLNSDRVIKEIIVNRNKITNERSFQPIASGVVSRWKRTLLRPVPDWVEGRKAMHHLLNGTSVKTYGTWQEQESALLLGAYLDDPSKWYAHHYRYTVAIAFRVVLGATLDRSTADLEDFRRMTTEFVIAIGGSAYDYFPILTKLPRWMQVGRKFWEDMGEWHYQVLRKWWVPFMESVNNNSAPSSWTRDFLVNQSPPYMGGVEDEAMYLALSIVSAGSDNTRMVLNTWVMSAIAYPETFLRTREAVEKVVGKSPTRLPDLADLKDASYVCAVIKELLRWRPPVPVVPPHLLTEDLEFEGFYFPAGTEMVINPYGVGRRGLKDGEDFVPERWMNSKETNILDGIWDMGGGRRVCVGYVITQQELFLAIARISLCFDITPTGPFDMYELRHDVRSEPFPVKMTVRSKLHEDLIRNEKKQVVDEIGTGW</sequence>
<dbReference type="Proteomes" id="UP001341245">
    <property type="component" value="Unassembled WGS sequence"/>
</dbReference>
<name>A0ABR0TND6_AURPU</name>
<keyword evidence="2" id="KW-0479">Metal-binding</keyword>
<keyword evidence="8" id="KW-1185">Reference proteome</keyword>
<keyword evidence="5" id="KW-0503">Monooxygenase</keyword>
<evidence type="ECO:0008006" key="9">
    <source>
        <dbReference type="Google" id="ProtNLM"/>
    </source>
</evidence>
<dbReference type="InterPro" id="IPR001128">
    <property type="entry name" value="Cyt_P450"/>
</dbReference>
<evidence type="ECO:0000256" key="2">
    <source>
        <dbReference type="ARBA" id="ARBA00022723"/>
    </source>
</evidence>
<organism evidence="7 8">
    <name type="scientific">Aureobasidium pullulans</name>
    <name type="common">Black yeast</name>
    <name type="synonym">Pullularia pullulans</name>
    <dbReference type="NCBI Taxonomy" id="5580"/>
    <lineage>
        <taxon>Eukaryota</taxon>
        <taxon>Fungi</taxon>
        <taxon>Dikarya</taxon>
        <taxon>Ascomycota</taxon>
        <taxon>Pezizomycotina</taxon>
        <taxon>Dothideomycetes</taxon>
        <taxon>Dothideomycetidae</taxon>
        <taxon>Dothideales</taxon>
        <taxon>Saccotheciaceae</taxon>
        <taxon>Aureobasidium</taxon>
    </lineage>
</organism>
<reference evidence="7 8" key="1">
    <citation type="submission" date="2023-11" db="EMBL/GenBank/DDBJ databases">
        <title>Draft genome sequence and annotation of the polyextremotolerant black yeast-like fungus Aureobasidium pullulans NRRL 62042.</title>
        <authorList>
            <person name="Dielentheis-Frenken M.R.E."/>
            <person name="Wibberg D."/>
            <person name="Blank L.M."/>
            <person name="Tiso T."/>
        </authorList>
    </citation>
    <scope>NUCLEOTIDE SEQUENCE [LARGE SCALE GENOMIC DNA]</scope>
    <source>
        <strain evidence="7 8">NRRL 62042</strain>
    </source>
</reference>
<proteinExistence type="inferred from homology"/>
<evidence type="ECO:0000313" key="8">
    <source>
        <dbReference type="Proteomes" id="UP001341245"/>
    </source>
</evidence>
<dbReference type="InterPro" id="IPR002401">
    <property type="entry name" value="Cyt_P450_E_grp-I"/>
</dbReference>
<keyword evidence="6" id="KW-1133">Transmembrane helix</keyword>
<evidence type="ECO:0000256" key="5">
    <source>
        <dbReference type="ARBA" id="ARBA00023033"/>
    </source>
</evidence>
<dbReference type="PRINTS" id="PR00463">
    <property type="entry name" value="EP450I"/>
</dbReference>
<dbReference type="EMBL" id="JASGXD010000004">
    <property type="protein sequence ID" value="KAK6005963.1"/>
    <property type="molecule type" value="Genomic_DNA"/>
</dbReference>
<comment type="caution">
    <text evidence="7">The sequence shown here is derived from an EMBL/GenBank/DDBJ whole genome shotgun (WGS) entry which is preliminary data.</text>
</comment>
<accession>A0ABR0TND6</accession>
<comment type="similarity">
    <text evidence="1">Belongs to the cytochrome P450 family.</text>
</comment>